<accession>A0A0F6W5T0</accession>
<reference evidence="8 9" key="1">
    <citation type="submission" date="2015-03" db="EMBL/GenBank/DDBJ databases">
        <title>Genome assembly of Sandaracinus amylolyticus DSM 53668.</title>
        <authorList>
            <person name="Sharma G."/>
            <person name="Subramanian S."/>
        </authorList>
    </citation>
    <scope>NUCLEOTIDE SEQUENCE [LARGE SCALE GENOMIC DNA]</scope>
    <source>
        <strain evidence="8 9">DSM 53668</strain>
    </source>
</reference>
<feature type="compositionally biased region" description="Low complexity" evidence="5">
    <location>
        <begin position="1"/>
        <end position="23"/>
    </location>
</feature>
<dbReference type="GO" id="GO:0055085">
    <property type="term" value="P:transmembrane transport"/>
    <property type="evidence" value="ECO:0007669"/>
    <property type="project" value="InterPro"/>
</dbReference>
<keyword evidence="2 6" id="KW-0812">Transmembrane</keyword>
<dbReference type="InterPro" id="IPR011547">
    <property type="entry name" value="SLC26A/SulP_dom"/>
</dbReference>
<feature type="transmembrane region" description="Helical" evidence="6">
    <location>
        <begin position="371"/>
        <end position="400"/>
    </location>
</feature>
<evidence type="ECO:0000313" key="9">
    <source>
        <dbReference type="Proteomes" id="UP000034883"/>
    </source>
</evidence>
<evidence type="ECO:0000256" key="6">
    <source>
        <dbReference type="SAM" id="Phobius"/>
    </source>
</evidence>
<evidence type="ECO:0000256" key="2">
    <source>
        <dbReference type="ARBA" id="ARBA00022692"/>
    </source>
</evidence>
<feature type="region of interest" description="Disordered" evidence="5">
    <location>
        <begin position="1"/>
        <end position="38"/>
    </location>
</feature>
<dbReference type="EMBL" id="CP011125">
    <property type="protein sequence ID" value="AKF07996.1"/>
    <property type="molecule type" value="Genomic_DNA"/>
</dbReference>
<keyword evidence="4 6" id="KW-0472">Membrane</keyword>
<feature type="transmembrane region" description="Helical" evidence="6">
    <location>
        <begin position="143"/>
        <end position="163"/>
    </location>
</feature>
<evidence type="ECO:0000259" key="7">
    <source>
        <dbReference type="Pfam" id="PF00916"/>
    </source>
</evidence>
<evidence type="ECO:0000256" key="3">
    <source>
        <dbReference type="ARBA" id="ARBA00022989"/>
    </source>
</evidence>
<evidence type="ECO:0000256" key="5">
    <source>
        <dbReference type="SAM" id="MobiDB-lite"/>
    </source>
</evidence>
<feature type="transmembrane region" description="Helical" evidence="6">
    <location>
        <begin position="46"/>
        <end position="72"/>
    </location>
</feature>
<feature type="transmembrane region" description="Helical" evidence="6">
    <location>
        <begin position="231"/>
        <end position="257"/>
    </location>
</feature>
<evidence type="ECO:0000256" key="4">
    <source>
        <dbReference type="ARBA" id="ARBA00023136"/>
    </source>
</evidence>
<keyword evidence="9" id="KW-1185">Reference proteome</keyword>
<dbReference type="STRING" id="927083.DB32_005145"/>
<keyword evidence="3 6" id="KW-1133">Transmembrane helix</keyword>
<evidence type="ECO:0000313" key="8">
    <source>
        <dbReference type="EMBL" id="AKF07996.1"/>
    </source>
</evidence>
<sequence>MSASSNSAESSSSSTTSGRSSRPPARPSVGPHVEPPRPLSQLKHDLPASVVVFLVALPLCLGIALASGAPLLAGMITGIVGGMVVSLVSGSALAVSGPAAGLAVIVMSGIESLGSYESFLLAVVLAGAFQIGLGALRAGIIGWYFPATVIRGLLAAIGALLILKQFPHAIGLDTDYMGDESFVGSDSRNTIEEIWYAITNLRFGALIVAAIGLAILFGWERIPAAKRPKWLPAPLLVVTLGAVANFVFGAIAPGLVITAEHSVQLPTGGPGALLESLRFPDFSRIGDIAIWTTGATLAVVASIETLLSIEAIDKIDPYKRTTPTNRELVAQGLGNMIAGLIGGLPMTAVIVRGSANVQSGARTKASAFAHGALLLLAVLALPAVLNLIPLAALAAVLLHVGYKLSPVSLFRQMFRRGWSEFLPFLATFLGILLTDLLKGVAIGMAVAIFFILKRNFEMPFYITKEKHTDAGMPYVRIELSENVTFLNKAAVIKALQEIPTGAVVEIDGTRSRFIHPDVIDAIHDYRTEAKLKNVDVVLIRVPHPAGPAMGH</sequence>
<dbReference type="GO" id="GO:0016020">
    <property type="term" value="C:membrane"/>
    <property type="evidence" value="ECO:0007669"/>
    <property type="project" value="UniProtKB-SubCell"/>
</dbReference>
<dbReference type="RefSeq" id="WP_083457747.1">
    <property type="nucleotide sequence ID" value="NZ_CP011125.1"/>
</dbReference>
<feature type="transmembrane region" description="Helical" evidence="6">
    <location>
        <begin position="119"/>
        <end position="136"/>
    </location>
</feature>
<comment type="subcellular location">
    <subcellularLocation>
        <location evidence="1">Membrane</location>
        <topology evidence="1">Multi-pass membrane protein</topology>
    </subcellularLocation>
</comment>
<dbReference type="Proteomes" id="UP000034883">
    <property type="component" value="Chromosome"/>
</dbReference>
<feature type="transmembrane region" description="Helical" evidence="6">
    <location>
        <begin position="84"/>
        <end position="107"/>
    </location>
</feature>
<organism evidence="8 9">
    <name type="scientific">Sandaracinus amylolyticus</name>
    <dbReference type="NCBI Taxonomy" id="927083"/>
    <lineage>
        <taxon>Bacteria</taxon>
        <taxon>Pseudomonadati</taxon>
        <taxon>Myxococcota</taxon>
        <taxon>Polyangia</taxon>
        <taxon>Polyangiales</taxon>
        <taxon>Sandaracinaceae</taxon>
        <taxon>Sandaracinus</taxon>
    </lineage>
</organism>
<dbReference type="KEGG" id="samy:DB32_005145"/>
<evidence type="ECO:0000256" key="1">
    <source>
        <dbReference type="ARBA" id="ARBA00004141"/>
    </source>
</evidence>
<name>A0A0F6W5T0_9BACT</name>
<dbReference type="InterPro" id="IPR001902">
    <property type="entry name" value="SLC26A/SulP_fam"/>
</dbReference>
<gene>
    <name evidence="8" type="ORF">DB32_005145</name>
</gene>
<dbReference type="Pfam" id="PF00916">
    <property type="entry name" value="Sulfate_transp"/>
    <property type="match status" value="1"/>
</dbReference>
<feature type="domain" description="SLC26A/SulP transporter" evidence="7">
    <location>
        <begin position="42"/>
        <end position="426"/>
    </location>
</feature>
<proteinExistence type="predicted"/>
<feature type="transmembrane region" description="Helical" evidence="6">
    <location>
        <begin position="328"/>
        <end position="351"/>
    </location>
</feature>
<feature type="transmembrane region" description="Helical" evidence="6">
    <location>
        <begin position="194"/>
        <end position="219"/>
    </location>
</feature>
<dbReference type="AlphaFoldDB" id="A0A0F6W5T0"/>
<feature type="transmembrane region" description="Helical" evidence="6">
    <location>
        <begin position="421"/>
        <end position="452"/>
    </location>
</feature>
<dbReference type="PANTHER" id="PTHR11814">
    <property type="entry name" value="SULFATE TRANSPORTER"/>
    <property type="match status" value="1"/>
</dbReference>
<feature type="transmembrane region" description="Helical" evidence="6">
    <location>
        <begin position="288"/>
        <end position="307"/>
    </location>
</feature>
<protein>
    <submittedName>
        <fullName evidence="8">Sulfate permease</fullName>
    </submittedName>
</protein>
<dbReference type="OrthoDB" id="9769739at2"/>